<evidence type="ECO:0000256" key="3">
    <source>
        <dbReference type="ARBA" id="ARBA00012584"/>
    </source>
</evidence>
<dbReference type="InterPro" id="IPR038385">
    <property type="entry name" value="Sua5/YwlC_C"/>
</dbReference>
<evidence type="ECO:0000256" key="11">
    <source>
        <dbReference type="ARBA" id="ARBA00029774"/>
    </source>
</evidence>
<reference evidence="15" key="1">
    <citation type="submission" date="2020-05" db="EMBL/GenBank/DDBJ databases">
        <title>Phylogenomic resolution of chytrid fungi.</title>
        <authorList>
            <person name="Stajich J.E."/>
            <person name="Amses K."/>
            <person name="Simmons R."/>
            <person name="Seto K."/>
            <person name="Myers J."/>
            <person name="Bonds A."/>
            <person name="Quandt C.A."/>
            <person name="Barry K."/>
            <person name="Liu P."/>
            <person name="Grigoriev I."/>
            <person name="Longcore J.E."/>
            <person name="James T.Y."/>
        </authorList>
    </citation>
    <scope>NUCLEOTIDE SEQUENCE</scope>
    <source>
        <strain evidence="15">JEL0513</strain>
    </source>
</reference>
<dbReference type="PANTHER" id="PTHR17490:SF16">
    <property type="entry name" value="THREONYLCARBAMOYL-AMP SYNTHASE"/>
    <property type="match status" value="1"/>
</dbReference>
<dbReference type="InterPro" id="IPR005145">
    <property type="entry name" value="Sua5_C"/>
</dbReference>
<evidence type="ECO:0000256" key="2">
    <source>
        <dbReference type="ARBA" id="ARBA00007663"/>
    </source>
</evidence>
<gene>
    <name evidence="15" type="ORF">HK100_003061</name>
</gene>
<accession>A0AAD5XL99</accession>
<dbReference type="EC" id="2.7.7.87" evidence="3"/>
<dbReference type="InterPro" id="IPR017945">
    <property type="entry name" value="DHBP_synth_RibB-like_a/b_dom"/>
</dbReference>
<evidence type="ECO:0000259" key="14">
    <source>
        <dbReference type="PROSITE" id="PS51163"/>
    </source>
</evidence>
<name>A0AAD5XL99_9FUNG</name>
<feature type="compositionally biased region" description="Basic and acidic residues" evidence="13">
    <location>
        <begin position="64"/>
        <end position="77"/>
    </location>
</feature>
<evidence type="ECO:0000256" key="9">
    <source>
        <dbReference type="ARBA" id="ARBA00022741"/>
    </source>
</evidence>
<keyword evidence="6" id="KW-0808">Transferase</keyword>
<dbReference type="GO" id="GO:0005524">
    <property type="term" value="F:ATP binding"/>
    <property type="evidence" value="ECO:0007669"/>
    <property type="project" value="UniProtKB-KW"/>
</dbReference>
<sequence>MQEGTIPLTANIPTLEQLLALAKGHTDAEGRLDGTQMSLPVVLRVSPDSFKFKPSAHSKTASPDSKESNDSNRRNSDAESEDVNELDFEYNHELDPETHTDQQRHDHAVLRLAAQVIATTQFPVGFPTETVYGLGANACSEAAVANIFYAKGRPADNPLIVHVSSLRMARSVSSDAAVLGEGESAGAGAGGRATYGALLKRHWPGPLSVLVPRCERQIPAIVTAGHGLVAVRLPAHPVARALIGLAQTPVAAPSANTSTRPSPTRASHVRDDLRGRLLLLIDGGDCDDGLESSVVDALRSATVPPELSPTSLQTTPTTAVIPHRIPPCLLRPGGISIEMLRKIKGFEDCVVWSPKLPSANKNDTIAPVTPGMKYKHYSPNVPLVLLESHQDETLYSKQQYREAISIAISARISAFLEKTPTKIITSPATIVILRTLSQSDFALNLPRSLPPQVTILQKSLGDSTAKVAHELFAALRDCETLYLNCLLVFIEGVAEADEGLAVMNRLRKAAGETIFFHE</sequence>
<dbReference type="GO" id="GO:0061710">
    <property type="term" value="F:L-threonylcarbamoyladenylate synthase"/>
    <property type="evidence" value="ECO:0007669"/>
    <property type="project" value="UniProtKB-EC"/>
</dbReference>
<dbReference type="PANTHER" id="PTHR17490">
    <property type="entry name" value="SUA5"/>
    <property type="match status" value="1"/>
</dbReference>
<evidence type="ECO:0000256" key="1">
    <source>
        <dbReference type="ARBA" id="ARBA00004496"/>
    </source>
</evidence>
<evidence type="ECO:0000256" key="12">
    <source>
        <dbReference type="ARBA" id="ARBA00048366"/>
    </source>
</evidence>
<keyword evidence="8" id="KW-0548">Nucleotidyltransferase</keyword>
<evidence type="ECO:0000256" key="10">
    <source>
        <dbReference type="ARBA" id="ARBA00022840"/>
    </source>
</evidence>
<dbReference type="PROSITE" id="PS51163">
    <property type="entry name" value="YRDC"/>
    <property type="match status" value="1"/>
</dbReference>
<evidence type="ECO:0000256" key="13">
    <source>
        <dbReference type="SAM" id="MobiDB-lite"/>
    </source>
</evidence>
<dbReference type="GO" id="GO:0003725">
    <property type="term" value="F:double-stranded RNA binding"/>
    <property type="evidence" value="ECO:0007669"/>
    <property type="project" value="InterPro"/>
</dbReference>
<proteinExistence type="inferred from homology"/>
<dbReference type="Gene3D" id="3.90.870.10">
    <property type="entry name" value="DHBP synthase"/>
    <property type="match status" value="1"/>
</dbReference>
<evidence type="ECO:0000256" key="5">
    <source>
        <dbReference type="ARBA" id="ARBA00022490"/>
    </source>
</evidence>
<keyword evidence="10" id="KW-0067">ATP-binding</keyword>
<organism evidence="15 16">
    <name type="scientific">Physocladia obscura</name>
    <dbReference type="NCBI Taxonomy" id="109957"/>
    <lineage>
        <taxon>Eukaryota</taxon>
        <taxon>Fungi</taxon>
        <taxon>Fungi incertae sedis</taxon>
        <taxon>Chytridiomycota</taxon>
        <taxon>Chytridiomycota incertae sedis</taxon>
        <taxon>Chytridiomycetes</taxon>
        <taxon>Chytridiales</taxon>
        <taxon>Chytriomycetaceae</taxon>
        <taxon>Physocladia</taxon>
    </lineage>
</organism>
<feature type="region of interest" description="Disordered" evidence="13">
    <location>
        <begin position="52"/>
        <end position="84"/>
    </location>
</feature>
<dbReference type="GO" id="GO:0006450">
    <property type="term" value="P:regulation of translational fidelity"/>
    <property type="evidence" value="ECO:0007669"/>
    <property type="project" value="TreeGrafter"/>
</dbReference>
<protein>
    <recommendedName>
        <fullName evidence="4">Threonylcarbamoyl-AMP synthase</fullName>
        <ecNumber evidence="3">2.7.7.87</ecNumber>
    </recommendedName>
    <alternativeName>
        <fullName evidence="11">L-threonylcarbamoyladenylate synthase</fullName>
    </alternativeName>
</protein>
<keyword evidence="5" id="KW-0963">Cytoplasm</keyword>
<dbReference type="AlphaFoldDB" id="A0AAD5XL99"/>
<evidence type="ECO:0000256" key="4">
    <source>
        <dbReference type="ARBA" id="ARBA00015492"/>
    </source>
</evidence>
<feature type="domain" description="YrdC-like" evidence="14">
    <location>
        <begin position="107"/>
        <end position="335"/>
    </location>
</feature>
<dbReference type="InterPro" id="IPR006070">
    <property type="entry name" value="Sua5-like_dom"/>
</dbReference>
<dbReference type="Proteomes" id="UP001211907">
    <property type="component" value="Unassembled WGS sequence"/>
</dbReference>
<evidence type="ECO:0000256" key="7">
    <source>
        <dbReference type="ARBA" id="ARBA00022694"/>
    </source>
</evidence>
<dbReference type="GO" id="GO:0000049">
    <property type="term" value="F:tRNA binding"/>
    <property type="evidence" value="ECO:0007669"/>
    <property type="project" value="TreeGrafter"/>
</dbReference>
<keyword evidence="16" id="KW-1185">Reference proteome</keyword>
<dbReference type="GO" id="GO:0005737">
    <property type="term" value="C:cytoplasm"/>
    <property type="evidence" value="ECO:0007669"/>
    <property type="project" value="UniProtKB-SubCell"/>
</dbReference>
<comment type="subcellular location">
    <subcellularLocation>
        <location evidence="1">Cytoplasm</location>
    </subcellularLocation>
</comment>
<dbReference type="EMBL" id="JADGJH010000174">
    <property type="protein sequence ID" value="KAJ3135045.1"/>
    <property type="molecule type" value="Genomic_DNA"/>
</dbReference>
<keyword evidence="9" id="KW-0547">Nucleotide-binding</keyword>
<dbReference type="Pfam" id="PF01300">
    <property type="entry name" value="Sua5_yciO_yrdC"/>
    <property type="match status" value="1"/>
</dbReference>
<dbReference type="Gene3D" id="3.40.50.11030">
    <property type="entry name" value="Threonylcarbamoyl-AMP synthase, C-terminal domain"/>
    <property type="match status" value="1"/>
</dbReference>
<keyword evidence="7" id="KW-0819">tRNA processing</keyword>
<dbReference type="GO" id="GO:0008033">
    <property type="term" value="P:tRNA processing"/>
    <property type="evidence" value="ECO:0007669"/>
    <property type="project" value="UniProtKB-KW"/>
</dbReference>
<evidence type="ECO:0000313" key="15">
    <source>
        <dbReference type="EMBL" id="KAJ3135045.1"/>
    </source>
</evidence>
<dbReference type="InterPro" id="IPR050156">
    <property type="entry name" value="TC-AMP_synthase_SUA5"/>
</dbReference>
<dbReference type="Pfam" id="PF03481">
    <property type="entry name" value="Sua5_C"/>
    <property type="match status" value="1"/>
</dbReference>
<dbReference type="SUPFAM" id="SSF55821">
    <property type="entry name" value="YrdC/RibB"/>
    <property type="match status" value="1"/>
</dbReference>
<comment type="catalytic activity">
    <reaction evidence="12">
        <text>L-threonine + hydrogencarbonate + ATP = L-threonylcarbamoyladenylate + diphosphate + H2O</text>
        <dbReference type="Rhea" id="RHEA:36407"/>
        <dbReference type="ChEBI" id="CHEBI:15377"/>
        <dbReference type="ChEBI" id="CHEBI:17544"/>
        <dbReference type="ChEBI" id="CHEBI:30616"/>
        <dbReference type="ChEBI" id="CHEBI:33019"/>
        <dbReference type="ChEBI" id="CHEBI:57926"/>
        <dbReference type="ChEBI" id="CHEBI:73682"/>
        <dbReference type="EC" id="2.7.7.87"/>
    </reaction>
</comment>
<evidence type="ECO:0000313" key="16">
    <source>
        <dbReference type="Proteomes" id="UP001211907"/>
    </source>
</evidence>
<evidence type="ECO:0000256" key="6">
    <source>
        <dbReference type="ARBA" id="ARBA00022679"/>
    </source>
</evidence>
<comment type="caution">
    <text evidence="15">The sequence shown here is derived from an EMBL/GenBank/DDBJ whole genome shotgun (WGS) entry which is preliminary data.</text>
</comment>
<evidence type="ECO:0000256" key="8">
    <source>
        <dbReference type="ARBA" id="ARBA00022695"/>
    </source>
</evidence>
<comment type="similarity">
    <text evidence="2">Belongs to the SUA5 family.</text>
</comment>